<dbReference type="SUPFAM" id="SSF53335">
    <property type="entry name" value="S-adenosyl-L-methionine-dependent methyltransferases"/>
    <property type="match status" value="2"/>
</dbReference>
<name>A0A7G3G924_9NEIS</name>
<dbReference type="Proteomes" id="UP000515917">
    <property type="component" value="Chromosome"/>
</dbReference>
<dbReference type="AlphaFoldDB" id="A0A7G3G924"/>
<reference evidence="1 2" key="1">
    <citation type="submission" date="2018-01" db="EMBL/GenBank/DDBJ databases">
        <title>Genome sequence of Iodobacter sp. strain PCH194 isolated from Indian Trans-Himalaya.</title>
        <authorList>
            <person name="Kumar V."/>
            <person name="Thakur V."/>
            <person name="Kumar S."/>
            <person name="Singh D."/>
        </authorList>
    </citation>
    <scope>NUCLEOTIDE SEQUENCE [LARGE SCALE GENOMIC DNA]</scope>
    <source>
        <strain evidence="1 2">PCH194</strain>
    </source>
</reference>
<gene>
    <name evidence="1" type="ORF">C1H71_09005</name>
</gene>
<organism evidence="1 2">
    <name type="scientific">Iodobacter fluviatilis</name>
    <dbReference type="NCBI Taxonomy" id="537"/>
    <lineage>
        <taxon>Bacteria</taxon>
        <taxon>Pseudomonadati</taxon>
        <taxon>Pseudomonadota</taxon>
        <taxon>Betaproteobacteria</taxon>
        <taxon>Neisseriales</taxon>
        <taxon>Chitinibacteraceae</taxon>
        <taxon>Iodobacter</taxon>
    </lineage>
</organism>
<proteinExistence type="predicted"/>
<dbReference type="InterPro" id="IPR029063">
    <property type="entry name" value="SAM-dependent_MTases_sf"/>
</dbReference>
<dbReference type="EMBL" id="CP025781">
    <property type="protein sequence ID" value="QBC43669.1"/>
    <property type="molecule type" value="Genomic_DNA"/>
</dbReference>
<accession>A0A7G3G924</accession>
<sequence>MHNSTISHTSYLHHFRHQMPPKNIIVVGAGAGSWANLLSEWEVGDAHFVEADKNQIQHLRSKLAKHATWQAHTAVMWHESAEISFYQAANPAENSSLSPDTLANLWPNFKTLGQEQRQTTTLNHLINEIQAETPPNWLIVDCLPALNIIQGAGAWLNHCEVIIARVLLSDKGFTGLNTSKEELDTYLNSQGFHFVSLQEERHPNIGNALYVRNVEQVIQYPSQALEAEQPTGNNNQQMPVITENDVSTEKLQNQVVTMLNEKNISQAASNSATTALKAQLEIANISAAEFKQQLEITQQATTTADKAPQDNKAQLDAANLAKDTQQKLDEERQAKLLELQKQLDIALIAKTSSEKALAEVKAQCDLLNIENEKNIALDKKLDLLLTEQKNYSNHLQGNLFAEMTRGLSNTAKQIESFMGVQNYLENGKSPLSFHGWPISPDIALFLLGKIEEKNYDLIIEFGSGTSTVLFAKALLQKNKSTTLTPVQEINSVTFQKKIVTFEHNKNYFEQTLKNVEQQNLAHLVDLVHAPLVDYQYNEEDYLYYSCADKLKEISKSLNGRTAKILVLVDGPPGVTGPLARFPAIPYLFKYLGNHQLDIVLDDYNRKEEKDTAEKWKDLFIKRNINFLEENIPCEKGAFFCSIN</sequence>
<dbReference type="KEGG" id="ifl:C1H71_09005"/>
<dbReference type="RefSeq" id="WP_130106249.1">
    <property type="nucleotide sequence ID" value="NZ_CP025781.1"/>
</dbReference>
<evidence type="ECO:0000313" key="1">
    <source>
        <dbReference type="EMBL" id="QBC43669.1"/>
    </source>
</evidence>
<protein>
    <submittedName>
        <fullName evidence="1">Uncharacterized protein</fullName>
    </submittedName>
</protein>
<dbReference type="Gene3D" id="3.40.50.150">
    <property type="entry name" value="Vaccinia Virus protein VP39"/>
    <property type="match status" value="2"/>
</dbReference>
<evidence type="ECO:0000313" key="2">
    <source>
        <dbReference type="Proteomes" id="UP000515917"/>
    </source>
</evidence>
<keyword evidence="2" id="KW-1185">Reference proteome</keyword>